<reference evidence="5" key="1">
    <citation type="submission" date="2025-08" db="UniProtKB">
        <authorList>
            <consortium name="RefSeq"/>
        </authorList>
    </citation>
    <scope>IDENTIFICATION</scope>
    <source>
        <tissue evidence="5">Testes</tissue>
    </source>
</reference>
<dbReference type="Pfam" id="PF07855">
    <property type="entry name" value="ATG101"/>
    <property type="match status" value="1"/>
</dbReference>
<dbReference type="InterPro" id="IPR012445">
    <property type="entry name" value="ATG101"/>
</dbReference>
<evidence type="ECO:0000256" key="3">
    <source>
        <dbReference type="ARBA" id="ARBA00023006"/>
    </source>
</evidence>
<keyword evidence="3" id="KW-0072">Autophagy</keyword>
<organism evidence="4 5">
    <name type="scientific">Saccoglossus kowalevskii</name>
    <name type="common">Acorn worm</name>
    <dbReference type="NCBI Taxonomy" id="10224"/>
    <lineage>
        <taxon>Eukaryota</taxon>
        <taxon>Metazoa</taxon>
        <taxon>Hemichordata</taxon>
        <taxon>Enteropneusta</taxon>
        <taxon>Harrimaniidae</taxon>
        <taxon>Saccoglossus</taxon>
    </lineage>
</organism>
<dbReference type="PANTHER" id="PTHR13292:SF0">
    <property type="entry name" value="AUTOPHAGY-RELATED PROTEIN 101"/>
    <property type="match status" value="1"/>
</dbReference>
<keyword evidence="4" id="KW-1185">Reference proteome</keyword>
<evidence type="ECO:0000256" key="2">
    <source>
        <dbReference type="ARBA" id="ARBA00018874"/>
    </source>
</evidence>
<proteinExistence type="inferred from homology"/>
<evidence type="ECO:0000313" key="4">
    <source>
        <dbReference type="Proteomes" id="UP000694865"/>
    </source>
</evidence>
<dbReference type="Proteomes" id="UP000694865">
    <property type="component" value="Unplaced"/>
</dbReference>
<protein>
    <recommendedName>
        <fullName evidence="2">Autophagy-related protein 101</fullName>
    </recommendedName>
</protein>
<name>A0ABM0MFR4_SACKO</name>
<dbReference type="GeneID" id="102808612"/>
<dbReference type="PANTHER" id="PTHR13292">
    <property type="entry name" value="AUTOPHAGY-RELATED PROTEIN 101"/>
    <property type="match status" value="1"/>
</dbReference>
<gene>
    <name evidence="5" type="primary">LOC102808612</name>
</gene>
<evidence type="ECO:0000313" key="5">
    <source>
        <dbReference type="RefSeq" id="XP_006818855.1"/>
    </source>
</evidence>
<dbReference type="RefSeq" id="XP_006818855.1">
    <property type="nucleotide sequence ID" value="XM_006818792.1"/>
</dbReference>
<sequence>MSPLTSVEGRQIEEVVLSIFHTLLFHRTTGKFHYKREGTYSIGTVGFIDKDCDFIDFTFVRCSSNELDQALKREISAFKDGLRNSEGPLTGQITLEFYQRKKTRWPFPSECIPWEVWTIKLNVVTLTNEYERQICREKVGEILGEKVSHQTSGPPNASVAATMRKLFKDTLAL</sequence>
<evidence type="ECO:0000256" key="1">
    <source>
        <dbReference type="ARBA" id="ARBA00007130"/>
    </source>
</evidence>
<accession>A0ABM0MFR4</accession>
<comment type="similarity">
    <text evidence="1">Belongs to the ATG101 family.</text>
</comment>